<dbReference type="Pfam" id="PF09379">
    <property type="entry name" value="FERM_N"/>
    <property type="match status" value="1"/>
</dbReference>
<dbReference type="InterPro" id="IPR029071">
    <property type="entry name" value="Ubiquitin-like_domsf"/>
</dbReference>
<reference evidence="2" key="1">
    <citation type="submission" date="2021-02" db="EMBL/GenBank/DDBJ databases">
        <title>Comparative genomics reveals that relaxation of natural selection precedes convergent phenotypic evolution of cavefish.</title>
        <authorList>
            <person name="Peng Z."/>
        </authorList>
    </citation>
    <scope>NUCLEOTIDE SEQUENCE</scope>
    <source>
        <tissue evidence="2">Muscle</tissue>
    </source>
</reference>
<dbReference type="InterPro" id="IPR019748">
    <property type="entry name" value="FERM_central"/>
</dbReference>
<dbReference type="InterPro" id="IPR018979">
    <property type="entry name" value="FERM_N"/>
</dbReference>
<feature type="domain" description="FERM" evidence="1">
    <location>
        <begin position="10"/>
        <end position="303"/>
    </location>
</feature>
<dbReference type="Gene3D" id="1.20.80.10">
    <property type="match status" value="1"/>
</dbReference>
<evidence type="ECO:0000313" key="3">
    <source>
        <dbReference type="Proteomes" id="UP001059041"/>
    </source>
</evidence>
<dbReference type="InterPro" id="IPR000299">
    <property type="entry name" value="FERM_domain"/>
</dbReference>
<dbReference type="SMART" id="SM00295">
    <property type="entry name" value="B41"/>
    <property type="match status" value="1"/>
</dbReference>
<dbReference type="CDD" id="cd14473">
    <property type="entry name" value="FERM_B-lobe"/>
    <property type="match status" value="1"/>
</dbReference>
<dbReference type="GO" id="GO:0035332">
    <property type="term" value="P:positive regulation of hippo signaling"/>
    <property type="evidence" value="ECO:0007669"/>
    <property type="project" value="TreeGrafter"/>
</dbReference>
<dbReference type="PROSITE" id="PS50057">
    <property type="entry name" value="FERM_3"/>
    <property type="match status" value="1"/>
</dbReference>
<dbReference type="InterPro" id="IPR014352">
    <property type="entry name" value="FERM/acyl-CoA-bd_prot_sf"/>
</dbReference>
<dbReference type="SUPFAM" id="SSF50729">
    <property type="entry name" value="PH domain-like"/>
    <property type="match status" value="1"/>
</dbReference>
<keyword evidence="3" id="KW-1185">Reference proteome</keyword>
<dbReference type="InterPro" id="IPR019749">
    <property type="entry name" value="Band_41_domain"/>
</dbReference>
<dbReference type="Proteomes" id="UP001059041">
    <property type="component" value="Linkage Group LG18"/>
</dbReference>
<organism evidence="2 3">
    <name type="scientific">Triplophysa rosa</name>
    <name type="common">Cave loach</name>
    <dbReference type="NCBI Taxonomy" id="992332"/>
    <lineage>
        <taxon>Eukaryota</taxon>
        <taxon>Metazoa</taxon>
        <taxon>Chordata</taxon>
        <taxon>Craniata</taxon>
        <taxon>Vertebrata</taxon>
        <taxon>Euteleostomi</taxon>
        <taxon>Actinopterygii</taxon>
        <taxon>Neopterygii</taxon>
        <taxon>Teleostei</taxon>
        <taxon>Ostariophysi</taxon>
        <taxon>Cypriniformes</taxon>
        <taxon>Nemacheilidae</taxon>
        <taxon>Triplophysa</taxon>
    </lineage>
</organism>
<protein>
    <submittedName>
        <fullName evidence="2">FERM domain-containing protein 1-like</fullName>
    </submittedName>
</protein>
<proteinExistence type="predicted"/>
<accession>A0A9W7TDP1</accession>
<dbReference type="PANTHER" id="PTHR13429:SF7">
    <property type="entry name" value="FERM DOMAIN-CONTAINING PROTEIN 1"/>
    <property type="match status" value="1"/>
</dbReference>
<dbReference type="GO" id="GO:0098592">
    <property type="term" value="C:cytoplasmic side of apical plasma membrane"/>
    <property type="evidence" value="ECO:0007669"/>
    <property type="project" value="TreeGrafter"/>
</dbReference>
<evidence type="ECO:0000259" key="1">
    <source>
        <dbReference type="PROSITE" id="PS50057"/>
    </source>
</evidence>
<evidence type="ECO:0000313" key="2">
    <source>
        <dbReference type="EMBL" id="KAI7796675.1"/>
    </source>
</evidence>
<comment type="caution">
    <text evidence="2">The sequence shown here is derived from an EMBL/GenBank/DDBJ whole genome shotgun (WGS) entry which is preliminary data.</text>
</comment>
<dbReference type="Gene3D" id="3.10.20.90">
    <property type="entry name" value="Phosphatidylinositol 3-kinase Catalytic Subunit, Chain A, domain 1"/>
    <property type="match status" value="1"/>
</dbReference>
<dbReference type="AlphaFoldDB" id="A0A9W7TDP1"/>
<gene>
    <name evidence="2" type="ORF">IRJ41_003914</name>
</gene>
<dbReference type="SUPFAM" id="SSF47031">
    <property type="entry name" value="Second domain of FERM"/>
    <property type="match status" value="1"/>
</dbReference>
<dbReference type="Pfam" id="PF00373">
    <property type="entry name" value="FERM_M"/>
    <property type="match status" value="1"/>
</dbReference>
<dbReference type="EMBL" id="JAFHDT010000018">
    <property type="protein sequence ID" value="KAI7796675.1"/>
    <property type="molecule type" value="Genomic_DNA"/>
</dbReference>
<dbReference type="PANTHER" id="PTHR13429">
    <property type="entry name" value="FERM DOMAIN (PROTEIN4.1-EZRIN-RADIXIN-MOESIN) FAMILY"/>
    <property type="match status" value="1"/>
</dbReference>
<dbReference type="InterPro" id="IPR047145">
    <property type="entry name" value="FRMD6-like"/>
</dbReference>
<dbReference type="SUPFAM" id="SSF54236">
    <property type="entry name" value="Ubiquitin-like"/>
    <property type="match status" value="1"/>
</dbReference>
<sequence length="412" mass="46949">MTIMKKNQDRSLCVILPNELQLNITVGIKDRGQDVFNQLSELLGIRELHLFGLSVVRDNQPLFLDLEQKLSMYLPKSWRKNILKDKVVMYLKVQYFAENYQLIVNDDALKLYYAEVKARVLSSRCYEHEGLYFQLAAYALQVELGDYKQGNNAYFQPQGFLPVWVIQRRGKDYILEHTPALHWEITGMSSRKATQLFIQNAFTLSDVPVTIYTLLKGKRELRRGVLLGLARTGLQIFEGRKFETRADGLQGRKLVFYSVSVLHAKHLLQHISNSHRLHLNTKHTAFQLKATNDTYREMYITDQVDMNMDDSDGELPPMKFLLANMQNQSSGPVSVPNSQDCGNGIKGSDIAQNSCGLEMSVDEPVEMLVDDLEDVLSLVELVEGVSVDDTFPLTHFLTACGFDLKKKSSMIL</sequence>
<dbReference type="InterPro" id="IPR035963">
    <property type="entry name" value="FERM_2"/>
</dbReference>
<name>A0A9W7TDP1_TRIRA</name>